<evidence type="ECO:0000313" key="1">
    <source>
        <dbReference type="EMBL" id="KAJ9060747.1"/>
    </source>
</evidence>
<reference evidence="1" key="1">
    <citation type="submission" date="2022-04" db="EMBL/GenBank/DDBJ databases">
        <title>Genome of the entomopathogenic fungus Entomophthora muscae.</title>
        <authorList>
            <person name="Elya C."/>
            <person name="Lovett B.R."/>
            <person name="Lee E."/>
            <person name="Macias A.M."/>
            <person name="Hajek A.E."/>
            <person name="De Bivort B.L."/>
            <person name="Kasson M.T."/>
            <person name="De Fine Licht H.H."/>
            <person name="Stajich J.E."/>
        </authorList>
    </citation>
    <scope>NUCLEOTIDE SEQUENCE</scope>
    <source>
        <strain evidence="1">Berkeley</strain>
    </source>
</reference>
<organism evidence="1 2">
    <name type="scientific">Entomophthora muscae</name>
    <dbReference type="NCBI Taxonomy" id="34485"/>
    <lineage>
        <taxon>Eukaryota</taxon>
        <taxon>Fungi</taxon>
        <taxon>Fungi incertae sedis</taxon>
        <taxon>Zoopagomycota</taxon>
        <taxon>Entomophthoromycotina</taxon>
        <taxon>Entomophthoromycetes</taxon>
        <taxon>Entomophthorales</taxon>
        <taxon>Entomophthoraceae</taxon>
        <taxon>Entomophthora</taxon>
    </lineage>
</organism>
<dbReference type="EMBL" id="QTSX02005141">
    <property type="protein sequence ID" value="KAJ9060747.1"/>
    <property type="molecule type" value="Genomic_DNA"/>
</dbReference>
<protein>
    <submittedName>
        <fullName evidence="1">Uncharacterized protein</fullName>
    </submittedName>
</protein>
<gene>
    <name evidence="1" type="ORF">DSO57_1027710</name>
</gene>
<name>A0ACC2SEL1_9FUNG</name>
<proteinExistence type="predicted"/>
<accession>A0ACC2SEL1</accession>
<keyword evidence="2" id="KW-1185">Reference proteome</keyword>
<sequence length="285" mass="31343">MEHREMLLFVGGVSVVGLLLNVVVGLLVLRLRRRVGWNFGHKLVLIVAVSDFLGAVTILVRAGMWTGESCGTLDRVLDLLLHLFYLQSSAMLALLGLDRYLTALGFPGVGGIAVLATMAVEGVFFGLAWHWHLFVSPLCGVTDATGAACLFAALVLSSGLVTWSYLCIIFLRRVTRQRVRDALSPTEYFIQCEACSLKELPKGTSKRLYWKASVMVAAYLISTLPVTVGLGMMAFTSLPPAFYLAYSFSLASLQLFNPTMVLILHSRVQYELLIYFLPHPPPLLT</sequence>
<comment type="caution">
    <text evidence="1">The sequence shown here is derived from an EMBL/GenBank/DDBJ whole genome shotgun (WGS) entry which is preliminary data.</text>
</comment>
<evidence type="ECO:0000313" key="2">
    <source>
        <dbReference type="Proteomes" id="UP001165960"/>
    </source>
</evidence>
<dbReference type="Proteomes" id="UP001165960">
    <property type="component" value="Unassembled WGS sequence"/>
</dbReference>